<name>A0ABD3TUP5_9LAMI</name>
<comment type="caution">
    <text evidence="2">The sequence shown here is derived from an EMBL/GenBank/DDBJ whole genome shotgun (WGS) entry which is preliminary data.</text>
</comment>
<feature type="region of interest" description="Disordered" evidence="1">
    <location>
        <begin position="38"/>
        <end position="68"/>
    </location>
</feature>
<dbReference type="Proteomes" id="UP001634393">
    <property type="component" value="Unassembled WGS sequence"/>
</dbReference>
<dbReference type="AlphaFoldDB" id="A0ABD3TUP5"/>
<gene>
    <name evidence="2" type="ORF">ACJIZ3_024659</name>
</gene>
<sequence length="68" mass="7607">MQKLRLERKNSVAIHPLEKLKSEKLSVTKEAAKILSKFRHQKSFGPSSKISESKKEDTPNGSGKETLA</sequence>
<reference evidence="2 3" key="1">
    <citation type="submission" date="2024-12" db="EMBL/GenBank/DDBJ databases">
        <title>The unique morphological basis and parallel evolutionary history of personate flowers in Penstemon.</title>
        <authorList>
            <person name="Depatie T.H."/>
            <person name="Wessinger C.A."/>
        </authorList>
    </citation>
    <scope>NUCLEOTIDE SEQUENCE [LARGE SCALE GENOMIC DNA]</scope>
    <source>
        <strain evidence="2">WTNN_2</strain>
        <tissue evidence="2">Leaf</tissue>
    </source>
</reference>
<proteinExistence type="predicted"/>
<protein>
    <submittedName>
        <fullName evidence="2">Uncharacterized protein</fullName>
    </submittedName>
</protein>
<evidence type="ECO:0000313" key="3">
    <source>
        <dbReference type="Proteomes" id="UP001634393"/>
    </source>
</evidence>
<evidence type="ECO:0000313" key="2">
    <source>
        <dbReference type="EMBL" id="KAL3840068.1"/>
    </source>
</evidence>
<feature type="compositionally biased region" description="Polar residues" evidence="1">
    <location>
        <begin position="59"/>
        <end position="68"/>
    </location>
</feature>
<evidence type="ECO:0000256" key="1">
    <source>
        <dbReference type="SAM" id="MobiDB-lite"/>
    </source>
</evidence>
<organism evidence="2 3">
    <name type="scientific">Penstemon smallii</name>
    <dbReference type="NCBI Taxonomy" id="265156"/>
    <lineage>
        <taxon>Eukaryota</taxon>
        <taxon>Viridiplantae</taxon>
        <taxon>Streptophyta</taxon>
        <taxon>Embryophyta</taxon>
        <taxon>Tracheophyta</taxon>
        <taxon>Spermatophyta</taxon>
        <taxon>Magnoliopsida</taxon>
        <taxon>eudicotyledons</taxon>
        <taxon>Gunneridae</taxon>
        <taxon>Pentapetalae</taxon>
        <taxon>asterids</taxon>
        <taxon>lamiids</taxon>
        <taxon>Lamiales</taxon>
        <taxon>Plantaginaceae</taxon>
        <taxon>Cheloneae</taxon>
        <taxon>Penstemon</taxon>
    </lineage>
</organism>
<accession>A0ABD3TUP5</accession>
<keyword evidence="3" id="KW-1185">Reference proteome</keyword>
<dbReference type="EMBL" id="JBJXBP010000003">
    <property type="protein sequence ID" value="KAL3840068.1"/>
    <property type="molecule type" value="Genomic_DNA"/>
</dbReference>